<keyword evidence="2" id="KW-1185">Reference proteome</keyword>
<evidence type="ECO:0000313" key="2">
    <source>
        <dbReference type="Proteomes" id="UP001163223"/>
    </source>
</evidence>
<sequence>MDLPIEPRLSSSASAAPPSLAPAGEAVLQPGRNCWRIEDATRAAVLVDAAPYFARLEPALRGARRSIMVLGWDFDGRIAFSRGADDEPAGERLGPLLRRLVEERPELEVRILVWSVAVVHAPSDAVSLVVGANWQNHPRITLRLDTNHPAYGSHHQKVVVIDDELAFCGGIDLTVDRWDTPEHRVDDPRRRTPDGRPYRAVHDMMMAVEGPVAMGLGDLARRRWERATGETLSPPAPRVEAEGRLWPVDLAPDFSDIPVAIARTEPAWNGAPEVRESGRLTLDILSAARTLVYVEAQYLASFEVGTILARHLARESGPEVVILVSRRLNGFLETVSMGGNRDRLIRRLKRADRFDRLRVFQPVVPGPAESDCEVFLHAKLLIADDRLLRIGSSNLNNRSMGLDTECDLAVEAGTEATARAIGALRERLLAEHLGVDPMLVKRTVAEMGSTVAAIDALNTGARGLKPYAVGSGPGPTHRVPGSSLLDPKRPFRLAGGLRRLVRRKR</sequence>
<reference evidence="1" key="1">
    <citation type="submission" date="2022-11" db="EMBL/GenBank/DDBJ databases">
        <title>beta-Carotene-producing bacterium, Jeongeuplla avenae sp. nov., alleviates the salt stress of Arabidopsis seedlings.</title>
        <authorList>
            <person name="Jiang L."/>
            <person name="Lee J."/>
        </authorList>
    </citation>
    <scope>NUCLEOTIDE SEQUENCE</scope>
    <source>
        <strain evidence="1">DY_R2A_6</strain>
    </source>
</reference>
<protein>
    <submittedName>
        <fullName evidence="1">Phospholipase D-like domain-containing protein</fullName>
    </submittedName>
</protein>
<evidence type="ECO:0000313" key="1">
    <source>
        <dbReference type="EMBL" id="WAJ28523.1"/>
    </source>
</evidence>
<dbReference type="Proteomes" id="UP001163223">
    <property type="component" value="Chromosome"/>
</dbReference>
<proteinExistence type="predicted"/>
<accession>A0ACD4NP19</accession>
<dbReference type="EMBL" id="CP113520">
    <property type="protein sequence ID" value="WAJ28523.1"/>
    <property type="molecule type" value="Genomic_DNA"/>
</dbReference>
<gene>
    <name evidence="1" type="ORF">OXU80_27605</name>
</gene>
<organism evidence="1 2">
    <name type="scientific">Antarcticirhabdus aurantiaca</name>
    <dbReference type="NCBI Taxonomy" id="2606717"/>
    <lineage>
        <taxon>Bacteria</taxon>
        <taxon>Pseudomonadati</taxon>
        <taxon>Pseudomonadota</taxon>
        <taxon>Alphaproteobacteria</taxon>
        <taxon>Hyphomicrobiales</taxon>
        <taxon>Aurantimonadaceae</taxon>
        <taxon>Antarcticirhabdus</taxon>
    </lineage>
</organism>
<name>A0ACD4NP19_9HYPH</name>